<dbReference type="EMBL" id="RKHK01000001">
    <property type="protein sequence ID" value="ROR72854.1"/>
    <property type="molecule type" value="Genomic_DNA"/>
</dbReference>
<dbReference type="Proteomes" id="UP000280668">
    <property type="component" value="Unassembled WGS sequence"/>
</dbReference>
<evidence type="ECO:0000313" key="5">
    <source>
        <dbReference type="Proteomes" id="UP000280668"/>
    </source>
</evidence>
<keyword evidence="1 4" id="KW-0808">Transferase</keyword>
<dbReference type="InterPro" id="IPR016181">
    <property type="entry name" value="Acyl_CoA_acyltransferase"/>
</dbReference>
<dbReference type="NCBIfam" id="NF002959">
    <property type="entry name" value="PRK03624.1"/>
    <property type="match status" value="1"/>
</dbReference>
<keyword evidence="2" id="KW-0012">Acyltransferase</keyword>
<keyword evidence="5" id="KW-1185">Reference proteome</keyword>
<comment type="caution">
    <text evidence="4">The sequence shown here is derived from an EMBL/GenBank/DDBJ whole genome shotgun (WGS) entry which is preliminary data.</text>
</comment>
<dbReference type="Gene3D" id="3.40.630.30">
    <property type="match status" value="1"/>
</dbReference>
<evidence type="ECO:0000313" key="4">
    <source>
        <dbReference type="EMBL" id="ROR72854.1"/>
    </source>
</evidence>
<evidence type="ECO:0000259" key="3">
    <source>
        <dbReference type="PROSITE" id="PS51186"/>
    </source>
</evidence>
<dbReference type="Pfam" id="PF00583">
    <property type="entry name" value="Acetyltransf_1"/>
    <property type="match status" value="1"/>
</dbReference>
<dbReference type="RefSeq" id="WP_211336067.1">
    <property type="nucleotide sequence ID" value="NZ_RKHK01000001.1"/>
</dbReference>
<evidence type="ECO:0000256" key="2">
    <source>
        <dbReference type="ARBA" id="ARBA00023315"/>
    </source>
</evidence>
<feature type="domain" description="N-acetyltransferase" evidence="3">
    <location>
        <begin position="1"/>
        <end position="138"/>
    </location>
</feature>
<proteinExistence type="predicted"/>
<dbReference type="PANTHER" id="PTHR43877">
    <property type="entry name" value="AMINOALKYLPHOSPHONATE N-ACETYLTRANSFERASE-RELATED-RELATED"/>
    <property type="match status" value="1"/>
</dbReference>
<accession>A0A3N2BCR3</accession>
<dbReference type="InterPro" id="IPR000182">
    <property type="entry name" value="GNAT_dom"/>
</dbReference>
<organism evidence="4 5">
    <name type="scientific">Bogoriella caseilytica</name>
    <dbReference type="NCBI Taxonomy" id="56055"/>
    <lineage>
        <taxon>Bacteria</taxon>
        <taxon>Bacillati</taxon>
        <taxon>Actinomycetota</taxon>
        <taxon>Actinomycetes</taxon>
        <taxon>Micrococcales</taxon>
        <taxon>Bogoriellaceae</taxon>
        <taxon>Bogoriella</taxon>
    </lineage>
</organism>
<dbReference type="PROSITE" id="PS51186">
    <property type="entry name" value="GNAT"/>
    <property type="match status" value="1"/>
</dbReference>
<sequence length="138" mass="15350">MHITPLEISDYEPALALWEAAGLTRPWNDARADLSRAMAGPDSTVLGGYDSGGSLIATAMVGHDGHRGWVYYLAVTLERRGEGHAREMMRACEEWVRDRRIPKIQLMVRNDNLASIGFYEAIGYETSDVAVLGRRLTD</sequence>
<gene>
    <name evidence="4" type="ORF">EDD31_1215</name>
</gene>
<dbReference type="PANTHER" id="PTHR43877:SF2">
    <property type="entry name" value="AMINOALKYLPHOSPHONATE N-ACETYLTRANSFERASE-RELATED"/>
    <property type="match status" value="1"/>
</dbReference>
<dbReference type="CDD" id="cd04301">
    <property type="entry name" value="NAT_SF"/>
    <property type="match status" value="1"/>
</dbReference>
<reference evidence="4 5" key="1">
    <citation type="submission" date="2018-11" db="EMBL/GenBank/DDBJ databases">
        <title>Sequencing the genomes of 1000 actinobacteria strains.</title>
        <authorList>
            <person name="Klenk H.-P."/>
        </authorList>
    </citation>
    <scope>NUCLEOTIDE SEQUENCE [LARGE SCALE GENOMIC DNA]</scope>
    <source>
        <strain evidence="4 5">DSM 11294</strain>
    </source>
</reference>
<dbReference type="SUPFAM" id="SSF55729">
    <property type="entry name" value="Acyl-CoA N-acyltransferases (Nat)"/>
    <property type="match status" value="1"/>
</dbReference>
<name>A0A3N2BCR3_9MICO</name>
<dbReference type="AlphaFoldDB" id="A0A3N2BCR3"/>
<dbReference type="GO" id="GO:0016747">
    <property type="term" value="F:acyltransferase activity, transferring groups other than amino-acyl groups"/>
    <property type="evidence" value="ECO:0007669"/>
    <property type="project" value="InterPro"/>
</dbReference>
<evidence type="ECO:0000256" key="1">
    <source>
        <dbReference type="ARBA" id="ARBA00022679"/>
    </source>
</evidence>
<dbReference type="InterPro" id="IPR050832">
    <property type="entry name" value="Bact_Acetyltransf"/>
</dbReference>
<protein>
    <submittedName>
        <fullName evidence="4">Acetyltransferase (GNAT) family protein</fullName>
    </submittedName>
</protein>